<dbReference type="GeneID" id="107025396"/>
<dbReference type="InterPro" id="IPR050214">
    <property type="entry name" value="Cys_Synth/Cystath_Beta-Synth"/>
</dbReference>
<evidence type="ECO:0000313" key="1">
    <source>
        <dbReference type="Proteomes" id="UP000694930"/>
    </source>
</evidence>
<protein>
    <submittedName>
        <fullName evidence="2">Inactive cysteine synthase 2</fullName>
    </submittedName>
</protein>
<dbReference type="InterPro" id="IPR036052">
    <property type="entry name" value="TrpB-like_PALP_sf"/>
</dbReference>
<reference evidence="1" key="1">
    <citation type="journal article" date="2014" name="Nat. Genet.">
        <title>The genome of the stress-tolerant wild tomato species Solanum pennellii.</title>
        <authorList>
            <person name="Bolger A."/>
            <person name="Scossa F."/>
            <person name="Bolger M.E."/>
            <person name="Lanz C."/>
            <person name="Maumus F."/>
            <person name="Tohge T."/>
            <person name="Quesneville H."/>
            <person name="Alseekh S."/>
            <person name="Sorensen I."/>
            <person name="Lichtenstein G."/>
            <person name="Fich E.A."/>
            <person name="Conte M."/>
            <person name="Keller H."/>
            <person name="Schneeberger K."/>
            <person name="Schwacke R."/>
            <person name="Ofner I."/>
            <person name="Vrebalov J."/>
            <person name="Xu Y."/>
            <person name="Osorio S."/>
            <person name="Aflitos S.A."/>
            <person name="Schijlen E."/>
            <person name="Jimenez-Gomez J.M."/>
            <person name="Ryngajllo M."/>
            <person name="Kimura S."/>
            <person name="Kumar R."/>
            <person name="Koenig D."/>
            <person name="Headland L.R."/>
            <person name="Maloof J.N."/>
            <person name="Sinha N."/>
            <person name="van Ham R.C."/>
            <person name="Lankhorst R.K."/>
            <person name="Mao L."/>
            <person name="Vogel A."/>
            <person name="Arsova B."/>
            <person name="Panstruga R."/>
            <person name="Fei Z."/>
            <person name="Rose J.K."/>
            <person name="Zamir D."/>
            <person name="Carrari F."/>
            <person name="Giovannoni J.J."/>
            <person name="Weigel D."/>
            <person name="Usadel B."/>
            <person name="Fernie A.R."/>
        </authorList>
    </citation>
    <scope>NUCLEOTIDE SEQUENCE [LARGE SCALE GENOMIC DNA]</scope>
    <source>
        <strain evidence="1">cv. LA0716</strain>
    </source>
</reference>
<dbReference type="RefSeq" id="XP_027769733.1">
    <property type="nucleotide sequence ID" value="XM_027913932.1"/>
</dbReference>
<gene>
    <name evidence="2" type="primary">LOC107025396</name>
</gene>
<organism evidence="1 2">
    <name type="scientific">Solanum pennellii</name>
    <name type="common">Tomato</name>
    <name type="synonym">Lycopersicon pennellii</name>
    <dbReference type="NCBI Taxonomy" id="28526"/>
    <lineage>
        <taxon>Eukaryota</taxon>
        <taxon>Viridiplantae</taxon>
        <taxon>Streptophyta</taxon>
        <taxon>Embryophyta</taxon>
        <taxon>Tracheophyta</taxon>
        <taxon>Spermatophyta</taxon>
        <taxon>Magnoliopsida</taxon>
        <taxon>eudicotyledons</taxon>
        <taxon>Gunneridae</taxon>
        <taxon>Pentapetalae</taxon>
        <taxon>asterids</taxon>
        <taxon>lamiids</taxon>
        <taxon>Solanales</taxon>
        <taxon>Solanaceae</taxon>
        <taxon>Solanoideae</taxon>
        <taxon>Solaneae</taxon>
        <taxon>Solanum</taxon>
        <taxon>Solanum subgen. Lycopersicon</taxon>
    </lineage>
</organism>
<name>A0ABM1V1W5_SOLPN</name>
<sequence>MIKDAEAKGLITPGKVWGIRFENTYSVLLTTAELKGFTSTARGYKLVIVMASSYSIVRRIVLKAFGAELYITDPAKGIDGVLQKVQEILDRTPNSHFLHQFENPANTNNLFINLL</sequence>
<dbReference type="SUPFAM" id="SSF53686">
    <property type="entry name" value="Tryptophan synthase beta subunit-like PLP-dependent enzymes"/>
    <property type="match status" value="1"/>
</dbReference>
<proteinExistence type="predicted"/>
<dbReference type="Gene3D" id="3.40.50.1100">
    <property type="match status" value="1"/>
</dbReference>
<evidence type="ECO:0000313" key="2">
    <source>
        <dbReference type="RefSeq" id="XP_027769733.1"/>
    </source>
</evidence>
<dbReference type="Proteomes" id="UP000694930">
    <property type="component" value="Chromosome 1"/>
</dbReference>
<keyword evidence="1" id="KW-1185">Reference proteome</keyword>
<reference evidence="2" key="2">
    <citation type="submission" date="2025-08" db="UniProtKB">
        <authorList>
            <consortium name="RefSeq"/>
        </authorList>
    </citation>
    <scope>IDENTIFICATION</scope>
</reference>
<dbReference type="PANTHER" id="PTHR10314">
    <property type="entry name" value="CYSTATHIONINE BETA-SYNTHASE"/>
    <property type="match status" value="1"/>
</dbReference>
<accession>A0ABM1V1W5</accession>